<comment type="similarity">
    <text evidence="2">Belongs to the histone-like protein H-NS family.</text>
</comment>
<evidence type="ECO:0000256" key="2">
    <source>
        <dbReference type="ARBA" id="ARBA00010610"/>
    </source>
</evidence>
<keyword evidence="3" id="KW-0963">Cytoplasm</keyword>
<accession>A0A071M5E5</accession>
<evidence type="ECO:0000259" key="7">
    <source>
        <dbReference type="SMART" id="SM00528"/>
    </source>
</evidence>
<dbReference type="AlphaFoldDB" id="A0A071M5E5"/>
<evidence type="ECO:0000256" key="5">
    <source>
        <dbReference type="SAM" id="Coils"/>
    </source>
</evidence>
<dbReference type="InterPro" id="IPR027444">
    <property type="entry name" value="H-NS_C_dom"/>
</dbReference>
<keyword evidence="5" id="KW-0175">Coiled coil</keyword>
<proteinExistence type="inferred from homology"/>
<dbReference type="SUPFAM" id="SSF81273">
    <property type="entry name" value="H-NS histone-like proteins"/>
    <property type="match status" value="1"/>
</dbReference>
<gene>
    <name evidence="8" type="ORF">DT99_29880</name>
</gene>
<evidence type="ECO:0000256" key="3">
    <source>
        <dbReference type="ARBA" id="ARBA00022490"/>
    </source>
</evidence>
<reference evidence="8" key="1">
    <citation type="submission" date="2014-04" db="EMBL/GenBank/DDBJ databases">
        <title>In planta biocontrol of soil-borne Fusarium wilt of banana through a plant endophytic bacterium, Burkholderia cenocepacia 869T2.</title>
        <authorList>
            <person name="Ho Y.-N."/>
            <person name="Chiang H.-M."/>
            <person name="Chao C.-P."/>
            <person name="Su C.-C."/>
            <person name="Hsu H.-F."/>
            <person name="Guo C.-T."/>
            <person name="Hsieh J.-L."/>
            <person name="Huang C.-C."/>
        </authorList>
    </citation>
    <scope>NUCLEOTIDE SEQUENCE [LARGE SCALE GENOMIC DNA]</scope>
    <source>
        <strain evidence="8">869T2</strain>
    </source>
</reference>
<feature type="coiled-coil region" evidence="5">
    <location>
        <begin position="4"/>
        <end position="36"/>
    </location>
</feature>
<dbReference type="PANTHER" id="PTHR38097:SF2">
    <property type="entry name" value="DNA-BINDING PROTEIN STPA"/>
    <property type="match status" value="1"/>
</dbReference>
<dbReference type="OrthoDB" id="5297879at2"/>
<comment type="subcellular location">
    <subcellularLocation>
        <location evidence="1">Cytoplasm</location>
        <location evidence="1">Nucleoid</location>
    </subcellularLocation>
</comment>
<sequence length="102" mass="11385">MPGYRELKAQADELMKQVEEARLAELEAVIQEIRTRVAEYGLTAGQIFGRRGGASKAAPRKRASAPRYRDPKTGATWSGRGREPAWIKGGRRDRFLIERSAG</sequence>
<name>A0A071M5E5_9BURK</name>
<dbReference type="Pfam" id="PF00816">
    <property type="entry name" value="Histone_HNS"/>
    <property type="match status" value="1"/>
</dbReference>
<comment type="caution">
    <text evidence="8">The sequence shown here is derived from an EMBL/GenBank/DDBJ whole genome shotgun (WGS) entry which is preliminary data.</text>
</comment>
<dbReference type="GO" id="GO:0009295">
    <property type="term" value="C:nucleoid"/>
    <property type="evidence" value="ECO:0007669"/>
    <property type="project" value="UniProtKB-SubCell"/>
</dbReference>
<protein>
    <submittedName>
        <fullName evidence="8">H-NS histone</fullName>
    </submittedName>
</protein>
<evidence type="ECO:0000256" key="6">
    <source>
        <dbReference type="SAM" id="MobiDB-lite"/>
    </source>
</evidence>
<dbReference type="GO" id="GO:0003677">
    <property type="term" value="F:DNA binding"/>
    <property type="evidence" value="ECO:0007669"/>
    <property type="project" value="UniProtKB-KW"/>
</dbReference>
<feature type="domain" description="DNA-binding protein H-NS-like C-terminal" evidence="7">
    <location>
        <begin position="58"/>
        <end position="97"/>
    </location>
</feature>
<evidence type="ECO:0000256" key="1">
    <source>
        <dbReference type="ARBA" id="ARBA00004453"/>
    </source>
</evidence>
<evidence type="ECO:0000256" key="4">
    <source>
        <dbReference type="ARBA" id="ARBA00023125"/>
    </source>
</evidence>
<keyword evidence="4" id="KW-0238">DNA-binding</keyword>
<dbReference type="PANTHER" id="PTHR38097">
    <property type="match status" value="1"/>
</dbReference>
<evidence type="ECO:0000313" key="8">
    <source>
        <dbReference type="EMBL" id="KEA55947.1"/>
    </source>
</evidence>
<dbReference type="Gene3D" id="4.10.430.30">
    <property type="match status" value="1"/>
</dbReference>
<feature type="region of interest" description="Disordered" evidence="6">
    <location>
        <begin position="51"/>
        <end position="85"/>
    </location>
</feature>
<dbReference type="EMBL" id="JJOA01000034">
    <property type="protein sequence ID" value="KEA55947.1"/>
    <property type="molecule type" value="Genomic_DNA"/>
</dbReference>
<dbReference type="SMART" id="SM00528">
    <property type="entry name" value="HNS"/>
    <property type="match status" value="1"/>
</dbReference>
<organism evidence="8">
    <name type="scientific">Burkholderia cenocepacia</name>
    <dbReference type="NCBI Taxonomy" id="95486"/>
    <lineage>
        <taxon>Bacteria</taxon>
        <taxon>Pseudomonadati</taxon>
        <taxon>Pseudomonadota</taxon>
        <taxon>Betaproteobacteria</taxon>
        <taxon>Burkholderiales</taxon>
        <taxon>Burkholderiaceae</taxon>
        <taxon>Burkholderia</taxon>
        <taxon>Burkholderia cepacia complex</taxon>
    </lineage>
</organism>